<dbReference type="AlphaFoldDB" id="A0AA35VSC4"/>
<dbReference type="Proteomes" id="UP001177003">
    <property type="component" value="Chromosome 2"/>
</dbReference>
<gene>
    <name evidence="2" type="ORF">LSALG_LOCUS12281</name>
</gene>
<keyword evidence="3" id="KW-1185">Reference proteome</keyword>
<proteinExistence type="predicted"/>
<feature type="region of interest" description="Disordered" evidence="1">
    <location>
        <begin position="35"/>
        <end position="69"/>
    </location>
</feature>
<evidence type="ECO:0000256" key="1">
    <source>
        <dbReference type="SAM" id="MobiDB-lite"/>
    </source>
</evidence>
<name>A0AA35VSC4_LACSI</name>
<evidence type="ECO:0000313" key="3">
    <source>
        <dbReference type="Proteomes" id="UP001177003"/>
    </source>
</evidence>
<feature type="compositionally biased region" description="Basic and acidic residues" evidence="1">
    <location>
        <begin position="35"/>
        <end position="45"/>
    </location>
</feature>
<accession>A0AA35VSC4</accession>
<dbReference type="EMBL" id="OX465078">
    <property type="protein sequence ID" value="CAI9272035.1"/>
    <property type="molecule type" value="Genomic_DNA"/>
</dbReference>
<feature type="region of interest" description="Disordered" evidence="1">
    <location>
        <begin position="86"/>
        <end position="110"/>
    </location>
</feature>
<feature type="compositionally biased region" description="Low complexity" evidence="1">
    <location>
        <begin position="87"/>
        <end position="96"/>
    </location>
</feature>
<sequence>MKIDEAKARLQEALTQMWQHEAFSRGILENGIEEGLRDSSEDSRVEVPINQGGDRDGDGDGQTVRMGNMQPPIDITRALRILDDLPANASNSSSSSSRERDGDVVPIWSPSTSSFLETFVGEYTPYL</sequence>
<protein>
    <submittedName>
        <fullName evidence="2">Uncharacterized protein</fullName>
    </submittedName>
</protein>
<organism evidence="2 3">
    <name type="scientific">Lactuca saligna</name>
    <name type="common">Willowleaf lettuce</name>
    <dbReference type="NCBI Taxonomy" id="75948"/>
    <lineage>
        <taxon>Eukaryota</taxon>
        <taxon>Viridiplantae</taxon>
        <taxon>Streptophyta</taxon>
        <taxon>Embryophyta</taxon>
        <taxon>Tracheophyta</taxon>
        <taxon>Spermatophyta</taxon>
        <taxon>Magnoliopsida</taxon>
        <taxon>eudicotyledons</taxon>
        <taxon>Gunneridae</taxon>
        <taxon>Pentapetalae</taxon>
        <taxon>asterids</taxon>
        <taxon>campanulids</taxon>
        <taxon>Asterales</taxon>
        <taxon>Asteraceae</taxon>
        <taxon>Cichorioideae</taxon>
        <taxon>Cichorieae</taxon>
        <taxon>Lactucinae</taxon>
        <taxon>Lactuca</taxon>
    </lineage>
</organism>
<reference evidence="2" key="1">
    <citation type="submission" date="2023-04" db="EMBL/GenBank/DDBJ databases">
        <authorList>
            <person name="Vijverberg K."/>
            <person name="Xiong W."/>
            <person name="Schranz E."/>
        </authorList>
    </citation>
    <scope>NUCLEOTIDE SEQUENCE</scope>
</reference>
<evidence type="ECO:0000313" key="2">
    <source>
        <dbReference type="EMBL" id="CAI9272035.1"/>
    </source>
</evidence>